<dbReference type="EMBL" id="JAGSOY010000094">
    <property type="protein sequence ID" value="MBU2713670.1"/>
    <property type="molecule type" value="Genomic_DNA"/>
</dbReference>
<accession>A0ABS5ZKB3</accession>
<dbReference type="PIRSF" id="PIRSF002599">
    <property type="entry name" value="Cold_shock_A"/>
    <property type="match status" value="1"/>
</dbReference>
<sequence length="64" mass="7029">MITGKVKFFNHTKGFGFIAPNKGKDLFFHVSNIQGFQPCDGDKVKFEIGQGQKGPCAINVQVVD</sequence>
<evidence type="ECO:0000256" key="1">
    <source>
        <dbReference type="ARBA" id="ARBA00004496"/>
    </source>
</evidence>
<dbReference type="InterPro" id="IPR012156">
    <property type="entry name" value="Cold_shock_CspA"/>
</dbReference>
<dbReference type="PROSITE" id="PS00352">
    <property type="entry name" value="CSD_1"/>
    <property type="match status" value="1"/>
</dbReference>
<proteinExistence type="predicted"/>
<dbReference type="CDD" id="cd04458">
    <property type="entry name" value="CSP_CDS"/>
    <property type="match status" value="1"/>
</dbReference>
<dbReference type="PANTHER" id="PTHR11544">
    <property type="entry name" value="COLD SHOCK DOMAIN CONTAINING PROTEINS"/>
    <property type="match status" value="1"/>
</dbReference>
<evidence type="ECO:0000259" key="4">
    <source>
        <dbReference type="PROSITE" id="PS51857"/>
    </source>
</evidence>
<dbReference type="SMART" id="SM00357">
    <property type="entry name" value="CSP"/>
    <property type="match status" value="1"/>
</dbReference>
<dbReference type="InterPro" id="IPR002059">
    <property type="entry name" value="CSP_DNA-bd"/>
</dbReference>
<comment type="subcellular location">
    <subcellularLocation>
        <location evidence="1 3">Cytoplasm</location>
    </subcellularLocation>
</comment>
<protein>
    <submittedName>
        <fullName evidence="5">Cold shock domain-containing protein</fullName>
    </submittedName>
</protein>
<dbReference type="PROSITE" id="PS51857">
    <property type="entry name" value="CSD_2"/>
    <property type="match status" value="1"/>
</dbReference>
<dbReference type="PRINTS" id="PR00050">
    <property type="entry name" value="COLDSHOCK"/>
</dbReference>
<dbReference type="InterPro" id="IPR011129">
    <property type="entry name" value="CSD"/>
</dbReference>
<evidence type="ECO:0000313" key="6">
    <source>
        <dbReference type="Proteomes" id="UP000690515"/>
    </source>
</evidence>
<keyword evidence="2" id="KW-0963">Cytoplasm</keyword>
<evidence type="ECO:0000256" key="3">
    <source>
        <dbReference type="RuleBase" id="RU000408"/>
    </source>
</evidence>
<keyword evidence="6" id="KW-1185">Reference proteome</keyword>
<dbReference type="InterPro" id="IPR012340">
    <property type="entry name" value="NA-bd_OB-fold"/>
</dbReference>
<comment type="caution">
    <text evidence="5">The sequence shown here is derived from an EMBL/GenBank/DDBJ whole genome shotgun (WGS) entry which is preliminary data.</text>
</comment>
<dbReference type="SUPFAM" id="SSF50249">
    <property type="entry name" value="Nucleic acid-binding proteins"/>
    <property type="match status" value="1"/>
</dbReference>
<feature type="domain" description="CSD" evidence="4">
    <location>
        <begin position="1"/>
        <end position="62"/>
    </location>
</feature>
<dbReference type="Gene3D" id="2.40.50.140">
    <property type="entry name" value="Nucleic acid-binding proteins"/>
    <property type="match status" value="1"/>
</dbReference>
<organism evidence="5 6">
    <name type="scientific">Zooshikella harenae</name>
    <dbReference type="NCBI Taxonomy" id="2827238"/>
    <lineage>
        <taxon>Bacteria</taxon>
        <taxon>Pseudomonadati</taxon>
        <taxon>Pseudomonadota</taxon>
        <taxon>Gammaproteobacteria</taxon>
        <taxon>Oceanospirillales</taxon>
        <taxon>Zooshikellaceae</taxon>
        <taxon>Zooshikella</taxon>
    </lineage>
</organism>
<reference evidence="5 6" key="1">
    <citation type="submission" date="2021-04" db="EMBL/GenBank/DDBJ databases">
        <authorList>
            <person name="Pira H."/>
            <person name="Risdian C."/>
            <person name="Wink J."/>
        </authorList>
    </citation>
    <scope>NUCLEOTIDE SEQUENCE [LARGE SCALE GENOMIC DNA]</scope>
    <source>
        <strain evidence="5 6">WH53</strain>
    </source>
</reference>
<gene>
    <name evidence="5" type="ORF">KCG35_21655</name>
</gene>
<name>A0ABS5ZKB3_9GAMM</name>
<dbReference type="Proteomes" id="UP000690515">
    <property type="component" value="Unassembled WGS sequence"/>
</dbReference>
<evidence type="ECO:0000313" key="5">
    <source>
        <dbReference type="EMBL" id="MBU2713670.1"/>
    </source>
</evidence>
<dbReference type="InterPro" id="IPR019844">
    <property type="entry name" value="CSD_CS"/>
</dbReference>
<evidence type="ECO:0000256" key="2">
    <source>
        <dbReference type="ARBA" id="ARBA00022490"/>
    </source>
</evidence>
<dbReference type="Pfam" id="PF00313">
    <property type="entry name" value="CSD"/>
    <property type="match status" value="1"/>
</dbReference>
<dbReference type="InterPro" id="IPR050181">
    <property type="entry name" value="Cold_shock_domain"/>
</dbReference>